<evidence type="ECO:0000256" key="4">
    <source>
        <dbReference type="ARBA" id="ARBA00022692"/>
    </source>
</evidence>
<evidence type="ECO:0000256" key="8">
    <source>
        <dbReference type="SAM" id="SignalP"/>
    </source>
</evidence>
<keyword evidence="3 7" id="KW-1134">Transmembrane beta strand</keyword>
<name>A0A923PHQ2_9BACT</name>
<comment type="similarity">
    <text evidence="7">Belongs to the TonB-dependent receptor family.</text>
</comment>
<keyword evidence="6 7" id="KW-0998">Cell outer membrane</keyword>
<evidence type="ECO:0000256" key="1">
    <source>
        <dbReference type="ARBA" id="ARBA00004571"/>
    </source>
</evidence>
<comment type="caution">
    <text evidence="11">The sequence shown here is derived from an EMBL/GenBank/DDBJ whole genome shotgun (WGS) entry which is preliminary data.</text>
</comment>
<keyword evidence="5 7" id="KW-0472">Membrane</keyword>
<dbReference type="PANTHER" id="PTHR40980">
    <property type="entry name" value="PLUG DOMAIN-CONTAINING PROTEIN"/>
    <property type="match status" value="1"/>
</dbReference>
<dbReference type="InterPro" id="IPR008969">
    <property type="entry name" value="CarboxyPept-like_regulatory"/>
</dbReference>
<keyword evidence="8" id="KW-0732">Signal</keyword>
<proteinExistence type="inferred from homology"/>
<dbReference type="Proteomes" id="UP000650081">
    <property type="component" value="Unassembled WGS sequence"/>
</dbReference>
<dbReference type="InterPro" id="IPR036942">
    <property type="entry name" value="Beta-barrel_TonB_sf"/>
</dbReference>
<keyword evidence="11" id="KW-0675">Receptor</keyword>
<gene>
    <name evidence="11" type="ORF">H9S92_01955</name>
</gene>
<evidence type="ECO:0000259" key="9">
    <source>
        <dbReference type="Pfam" id="PF07715"/>
    </source>
</evidence>
<comment type="subcellular location">
    <subcellularLocation>
        <location evidence="1 7">Cell outer membrane</location>
        <topology evidence="1 7">Multi-pass membrane protein</topology>
    </subcellularLocation>
</comment>
<dbReference type="InterPro" id="IPR041700">
    <property type="entry name" value="OMP_b-brl_3"/>
</dbReference>
<keyword evidence="2 7" id="KW-0813">Transport</keyword>
<dbReference type="PANTHER" id="PTHR40980:SF4">
    <property type="entry name" value="TONB-DEPENDENT RECEPTOR-LIKE BETA-BARREL DOMAIN-CONTAINING PROTEIN"/>
    <property type="match status" value="1"/>
</dbReference>
<dbReference type="SUPFAM" id="SSF56935">
    <property type="entry name" value="Porins"/>
    <property type="match status" value="1"/>
</dbReference>
<dbReference type="Gene3D" id="2.60.40.1120">
    <property type="entry name" value="Carboxypeptidase-like, regulatory domain"/>
    <property type="match status" value="1"/>
</dbReference>
<dbReference type="GO" id="GO:0009279">
    <property type="term" value="C:cell outer membrane"/>
    <property type="evidence" value="ECO:0007669"/>
    <property type="project" value="UniProtKB-SubCell"/>
</dbReference>
<keyword evidence="4 7" id="KW-0812">Transmembrane</keyword>
<feature type="domain" description="Outer membrane protein beta-barrel" evidence="10">
    <location>
        <begin position="383"/>
        <end position="779"/>
    </location>
</feature>
<keyword evidence="12" id="KW-1185">Reference proteome</keyword>
<dbReference type="InterPro" id="IPR012910">
    <property type="entry name" value="Plug_dom"/>
</dbReference>
<feature type="signal peptide" evidence="8">
    <location>
        <begin position="1"/>
        <end position="21"/>
    </location>
</feature>
<dbReference type="Pfam" id="PF13715">
    <property type="entry name" value="CarbopepD_reg_2"/>
    <property type="match status" value="1"/>
</dbReference>
<evidence type="ECO:0000256" key="7">
    <source>
        <dbReference type="PROSITE-ProRule" id="PRU01360"/>
    </source>
</evidence>
<feature type="chain" id="PRO_5037034350" evidence="8">
    <location>
        <begin position="22"/>
        <end position="796"/>
    </location>
</feature>
<evidence type="ECO:0000256" key="3">
    <source>
        <dbReference type="ARBA" id="ARBA00022452"/>
    </source>
</evidence>
<dbReference type="Pfam" id="PF14905">
    <property type="entry name" value="OMP_b-brl_3"/>
    <property type="match status" value="1"/>
</dbReference>
<dbReference type="RefSeq" id="WP_187465044.1">
    <property type="nucleotide sequence ID" value="NZ_JACSIT010000040.1"/>
</dbReference>
<dbReference type="SUPFAM" id="SSF49464">
    <property type="entry name" value="Carboxypeptidase regulatory domain-like"/>
    <property type="match status" value="1"/>
</dbReference>
<dbReference type="InterPro" id="IPR039426">
    <property type="entry name" value="TonB-dep_rcpt-like"/>
</dbReference>
<dbReference type="EMBL" id="JACSIT010000040">
    <property type="protein sequence ID" value="MBC6992916.1"/>
    <property type="molecule type" value="Genomic_DNA"/>
</dbReference>
<organism evidence="11 12">
    <name type="scientific">Neolewinella lacunae</name>
    <dbReference type="NCBI Taxonomy" id="1517758"/>
    <lineage>
        <taxon>Bacteria</taxon>
        <taxon>Pseudomonadati</taxon>
        <taxon>Bacteroidota</taxon>
        <taxon>Saprospiria</taxon>
        <taxon>Saprospirales</taxon>
        <taxon>Lewinellaceae</taxon>
        <taxon>Neolewinella</taxon>
    </lineage>
</organism>
<evidence type="ECO:0000313" key="12">
    <source>
        <dbReference type="Proteomes" id="UP000650081"/>
    </source>
</evidence>
<evidence type="ECO:0000256" key="5">
    <source>
        <dbReference type="ARBA" id="ARBA00023136"/>
    </source>
</evidence>
<evidence type="ECO:0000256" key="2">
    <source>
        <dbReference type="ARBA" id="ARBA00022448"/>
    </source>
</evidence>
<accession>A0A923PHQ2</accession>
<dbReference type="Gene3D" id="2.40.170.20">
    <property type="entry name" value="TonB-dependent receptor, beta-barrel domain"/>
    <property type="match status" value="1"/>
</dbReference>
<dbReference type="Gene3D" id="2.170.130.10">
    <property type="entry name" value="TonB-dependent receptor, plug domain"/>
    <property type="match status" value="1"/>
</dbReference>
<protein>
    <submittedName>
        <fullName evidence="11">TonB-dependent receptor</fullName>
    </submittedName>
</protein>
<dbReference type="AlphaFoldDB" id="A0A923PHQ2"/>
<dbReference type="PROSITE" id="PS52016">
    <property type="entry name" value="TONB_DEPENDENT_REC_3"/>
    <property type="match status" value="1"/>
</dbReference>
<evidence type="ECO:0000256" key="6">
    <source>
        <dbReference type="ARBA" id="ARBA00023237"/>
    </source>
</evidence>
<sequence length="796" mass="88126">MSIRYSFTLLLVLFLGTCVSAQSENTGDKITFSGQVIDAGSEQPIEFATVRIAQRSDETAQAGTTTDETGRFSVTADLRDVFAEVSFIGYETVRIDSITVRNGRADLGTISLGSQSQQLEEVTVRAEKSQTEFKLDKRVFNVGKDLSSTGASALEVLNNVPSVNVTIEGQVQLRGSGGVQILINGKPSVIASEQGSLLGTITADMIESIEVITNPSAKYDAEGTSGIINVVLKKEERKGLNGALSVNAGVPDNYSVGLSLNRRSEKFNLFSQLGVGYRELPNDEETVNLDKTSGITLFGDGREFRNEKYYNLVLGSDYHIDERNVLTLSGNFAYEIEDQPSSYDYRQTDAAGGTLARWRREEATEATNPKYQFELQYKRDFKDHKDHDLIISAVGSLFSKDQASAFRDISLEGEDRSGQQQTRTDFGQTDNTFKIDYAKPISEKVSIEAGAQYVTNDVSNDFAVSNFVNGAFVEDPALTNVFNWKQKVAAAYGTWAYEPGAWGIKVGLRVENTDLTTLLESTNESNDRTFANLFPSGHASYKISDAVSLQGGYSRRIFRPRLWDLNPFFNPRNAFSVRTGNPNLQPEFTDSYELTSIFILGEASINAGVYYRYTTDVVERITTFSNNVAITQPVNVGTNRSTGLEVNAKVTPARFLTLTGDLNYNFFTRDGALEGVVFDFSASQYSGKITGKFDLPKDIDFEVTTQYLSAFQTVQGNEADQLFVDAGLRKKLFKGRGALSLSVRDLFASRIQISELEGPTFSQYRRSFRGRFLTMGFSYGFGKGETMEYLGQQRRF</sequence>
<reference evidence="11" key="1">
    <citation type="submission" date="2020-08" db="EMBL/GenBank/DDBJ databases">
        <title>Lewinella bacteria from marine environments.</title>
        <authorList>
            <person name="Zhong Y."/>
        </authorList>
    </citation>
    <scope>NUCLEOTIDE SEQUENCE</scope>
    <source>
        <strain evidence="11">KCTC 42187</strain>
    </source>
</reference>
<evidence type="ECO:0000313" key="11">
    <source>
        <dbReference type="EMBL" id="MBC6992916.1"/>
    </source>
</evidence>
<feature type="domain" description="TonB-dependent receptor plug" evidence="9">
    <location>
        <begin position="150"/>
        <end position="227"/>
    </location>
</feature>
<evidence type="ECO:0000259" key="10">
    <source>
        <dbReference type="Pfam" id="PF14905"/>
    </source>
</evidence>
<dbReference type="InterPro" id="IPR037066">
    <property type="entry name" value="Plug_dom_sf"/>
</dbReference>
<dbReference type="Pfam" id="PF07715">
    <property type="entry name" value="Plug"/>
    <property type="match status" value="1"/>
</dbReference>